<gene>
    <name evidence="3" type="ORF">AFUS01_LOCUS19605</name>
</gene>
<evidence type="ECO:0000256" key="1">
    <source>
        <dbReference type="SAM" id="MobiDB-lite"/>
    </source>
</evidence>
<dbReference type="OrthoDB" id="269227at2759"/>
<name>A0A8J2K1F8_9HEXA</name>
<dbReference type="PANTHER" id="PTHR11552">
    <property type="entry name" value="GLUCOSE-METHANOL-CHOLINE GMC OXIDOREDUCTASE"/>
    <property type="match status" value="1"/>
</dbReference>
<dbReference type="EMBL" id="CAJVCH010204136">
    <property type="protein sequence ID" value="CAG7730995.1"/>
    <property type="molecule type" value="Genomic_DNA"/>
</dbReference>
<evidence type="ECO:0000313" key="4">
    <source>
        <dbReference type="Proteomes" id="UP000708208"/>
    </source>
</evidence>
<feature type="non-terminal residue" evidence="3">
    <location>
        <position position="1"/>
    </location>
</feature>
<feature type="domain" description="Glucose-methanol-choline oxidoreductase C-terminal" evidence="2">
    <location>
        <begin position="134"/>
        <end position="276"/>
    </location>
</feature>
<feature type="region of interest" description="Disordered" evidence="1">
    <location>
        <begin position="468"/>
        <end position="499"/>
    </location>
</feature>
<keyword evidence="4" id="KW-1185">Reference proteome</keyword>
<reference evidence="3" key="1">
    <citation type="submission" date="2021-06" db="EMBL/GenBank/DDBJ databases">
        <authorList>
            <person name="Hodson N. C."/>
            <person name="Mongue J. A."/>
            <person name="Jaron S. K."/>
        </authorList>
    </citation>
    <scope>NUCLEOTIDE SEQUENCE</scope>
</reference>
<accession>A0A8J2K1F8</accession>
<comment type="caution">
    <text evidence="3">The sequence shown here is derived from an EMBL/GenBank/DDBJ whole genome shotgun (WGS) entry which is preliminary data.</text>
</comment>
<evidence type="ECO:0000313" key="3">
    <source>
        <dbReference type="EMBL" id="CAG7730995.1"/>
    </source>
</evidence>
<protein>
    <recommendedName>
        <fullName evidence="2">Glucose-methanol-choline oxidoreductase C-terminal domain-containing protein</fullName>
    </recommendedName>
</protein>
<dbReference type="Proteomes" id="UP000708208">
    <property type="component" value="Unassembled WGS sequence"/>
</dbReference>
<dbReference type="GO" id="GO:0050660">
    <property type="term" value="F:flavin adenine dinucleotide binding"/>
    <property type="evidence" value="ECO:0007669"/>
    <property type="project" value="InterPro"/>
</dbReference>
<evidence type="ECO:0000259" key="2">
    <source>
        <dbReference type="Pfam" id="PF05199"/>
    </source>
</evidence>
<dbReference type="InterPro" id="IPR012132">
    <property type="entry name" value="GMC_OxRdtase"/>
</dbReference>
<dbReference type="AlphaFoldDB" id="A0A8J2K1F8"/>
<dbReference type="PANTHER" id="PTHR11552:SF147">
    <property type="entry name" value="CHOLINE DEHYDROGENASE, MITOCHONDRIAL"/>
    <property type="match status" value="1"/>
</dbReference>
<dbReference type="Pfam" id="PF05199">
    <property type="entry name" value="GMC_oxred_C"/>
    <property type="match status" value="1"/>
</dbReference>
<dbReference type="InterPro" id="IPR007867">
    <property type="entry name" value="GMC_OxRtase_C"/>
</dbReference>
<feature type="compositionally biased region" description="Polar residues" evidence="1">
    <location>
        <begin position="489"/>
        <end position="499"/>
    </location>
</feature>
<dbReference type="GO" id="GO:0016614">
    <property type="term" value="F:oxidoreductase activity, acting on CH-OH group of donors"/>
    <property type="evidence" value="ECO:0007669"/>
    <property type="project" value="InterPro"/>
</dbReference>
<proteinExistence type="predicted"/>
<sequence length="499" mass="54029">MGVKVKTDRPGVGHNLQDHVSVLLGPFLMTEPKSILVDRDLTPRAFLRYLLDKQGPLTTTGHQAIGITSSEHAKENGEGDWPDLVSALTTFGIHKWFPAHVAHYTNINTEVSWKYWGAHRGQDAFHVVVSVGRPKSKGWIGLKSTKPLDKSWIDPQYYQDYADINRTIEAINMNLRLVEETEAFRSVGAQLASAAFPGCENRLFRSDEYWECYIRHMSISQHHFVGTAAMGKSDNRHAVVDPELRVIGVRNLRVVDASVMPVIPVAGTQAACLMIGEKAADLIKETWATPSDTFVPIEPNDSFRFIKLFPTVHNVLRSFFPPGLDLAMTYNLIKPLFSILATIEIEPLLKLIPTTLSALFGGENGGLLGGLLDGTQGAGGGISGLLSGLTGGGSSGAGGSSNIDLFSLLQVVQPLLDGLAAANVNFDFIFALARPIINYIADSGINLGRFSGILMGIQELLGVPPPAVPANENSSGSQFRIKPEAPGIQQRSENGSLRS</sequence>
<organism evidence="3 4">
    <name type="scientific">Allacma fusca</name>
    <dbReference type="NCBI Taxonomy" id="39272"/>
    <lineage>
        <taxon>Eukaryota</taxon>
        <taxon>Metazoa</taxon>
        <taxon>Ecdysozoa</taxon>
        <taxon>Arthropoda</taxon>
        <taxon>Hexapoda</taxon>
        <taxon>Collembola</taxon>
        <taxon>Symphypleona</taxon>
        <taxon>Sminthuridae</taxon>
        <taxon>Allacma</taxon>
    </lineage>
</organism>